<dbReference type="InterPro" id="IPR026508">
    <property type="entry name" value="TMEM164"/>
</dbReference>
<evidence type="ECO:0000313" key="3">
    <source>
        <dbReference type="Proteomes" id="UP000193498"/>
    </source>
</evidence>
<comment type="caution">
    <text evidence="2">The sequence shown here is derived from an EMBL/GenBank/DDBJ whole genome shotgun (WGS) entry which is preliminary data.</text>
</comment>
<reference evidence="2 3" key="1">
    <citation type="submission" date="2016-07" db="EMBL/GenBank/DDBJ databases">
        <title>Pervasive Adenine N6-methylation of Active Genes in Fungi.</title>
        <authorList>
            <consortium name="DOE Joint Genome Institute"/>
            <person name="Mondo S.J."/>
            <person name="Dannebaum R.O."/>
            <person name="Kuo R.C."/>
            <person name="Labutti K."/>
            <person name="Haridas S."/>
            <person name="Kuo A."/>
            <person name="Salamov A."/>
            <person name="Ahrendt S.R."/>
            <person name="Lipzen A."/>
            <person name="Sullivan W."/>
            <person name="Andreopoulos W.B."/>
            <person name="Clum A."/>
            <person name="Lindquist E."/>
            <person name="Daum C."/>
            <person name="Ramamoorthy G.K."/>
            <person name="Gryganskyi A."/>
            <person name="Culley D."/>
            <person name="Magnuson J.K."/>
            <person name="James T.Y."/>
            <person name="O'Malley M.A."/>
            <person name="Stajich J.E."/>
            <person name="Spatafora J.W."/>
            <person name="Visel A."/>
            <person name="Grigoriev I.V."/>
        </authorList>
    </citation>
    <scope>NUCLEOTIDE SEQUENCE [LARGE SCALE GENOMIC DNA]</scope>
    <source>
        <strain evidence="2 3">CBS 931.73</strain>
    </source>
</reference>
<accession>A0A1Y1YR28</accession>
<feature type="transmembrane region" description="Helical" evidence="1">
    <location>
        <begin position="186"/>
        <end position="203"/>
    </location>
</feature>
<feature type="transmembrane region" description="Helical" evidence="1">
    <location>
        <begin position="121"/>
        <end position="139"/>
    </location>
</feature>
<dbReference type="Pfam" id="PF14808">
    <property type="entry name" value="TMEM164"/>
    <property type="match status" value="1"/>
</dbReference>
<dbReference type="PANTHER" id="PTHR20948:SF2">
    <property type="entry name" value="TRANSMEMBRANE PROTEIN 164"/>
    <property type="match status" value="1"/>
</dbReference>
<evidence type="ECO:0000256" key="1">
    <source>
        <dbReference type="SAM" id="Phobius"/>
    </source>
</evidence>
<feature type="transmembrane region" description="Helical" evidence="1">
    <location>
        <begin position="257"/>
        <end position="279"/>
    </location>
</feature>
<dbReference type="OrthoDB" id="17328at2759"/>
<dbReference type="PANTHER" id="PTHR20948">
    <property type="entry name" value="TRANSMEMBRANE PROTEIN 164"/>
    <property type="match status" value="1"/>
</dbReference>
<dbReference type="EMBL" id="MCFE01000082">
    <property type="protein sequence ID" value="ORY00482.1"/>
    <property type="molecule type" value="Genomic_DNA"/>
</dbReference>
<gene>
    <name evidence="2" type="ORF">K493DRAFT_256355</name>
</gene>
<dbReference type="Proteomes" id="UP000193498">
    <property type="component" value="Unassembled WGS sequence"/>
</dbReference>
<organism evidence="2 3">
    <name type="scientific">Basidiobolus meristosporus CBS 931.73</name>
    <dbReference type="NCBI Taxonomy" id="1314790"/>
    <lineage>
        <taxon>Eukaryota</taxon>
        <taxon>Fungi</taxon>
        <taxon>Fungi incertae sedis</taxon>
        <taxon>Zoopagomycota</taxon>
        <taxon>Entomophthoromycotina</taxon>
        <taxon>Basidiobolomycetes</taxon>
        <taxon>Basidiobolales</taxon>
        <taxon>Basidiobolaceae</taxon>
        <taxon>Basidiobolus</taxon>
    </lineage>
</organism>
<sequence length="295" mass="34556">MNQTSEMNLFSYFERMLFDPLVDFTKLISQDMPVETDWSSGYAGSWFMSPRQHTFEFLVYLLVFTLLAAYCYNKGFGNEKTTIISVHSYPRTFFEKLTIFALSFTLFLVFAHKYLTDSTIFMLQPCHVSVVILLVVLIYPKNRRFPHVLFNIYLNIMWGTILALLFPDYRSYTLFLEVENFVLEHWLILLTPLYIFYTRKIAVWKPSISMTVASYCFYALYNSVILLPFALCSGKNINYQLSPPVQLLPILGKYYRFGMNIICLPLTFLMRWILVSVAFKLTPRRAIPASTKKLT</sequence>
<keyword evidence="3" id="KW-1185">Reference proteome</keyword>
<keyword evidence="1" id="KW-0812">Transmembrane</keyword>
<evidence type="ECO:0008006" key="4">
    <source>
        <dbReference type="Google" id="ProtNLM"/>
    </source>
</evidence>
<evidence type="ECO:0000313" key="2">
    <source>
        <dbReference type="EMBL" id="ORY00482.1"/>
    </source>
</evidence>
<keyword evidence="1" id="KW-0472">Membrane</keyword>
<name>A0A1Y1YR28_9FUNG</name>
<dbReference type="InParanoid" id="A0A1Y1YR28"/>
<feature type="transmembrane region" description="Helical" evidence="1">
    <location>
        <begin position="215"/>
        <end position="237"/>
    </location>
</feature>
<feature type="transmembrane region" description="Helical" evidence="1">
    <location>
        <begin position="54"/>
        <end position="72"/>
    </location>
</feature>
<proteinExistence type="predicted"/>
<dbReference type="AlphaFoldDB" id="A0A1Y1YR28"/>
<feature type="transmembrane region" description="Helical" evidence="1">
    <location>
        <begin position="148"/>
        <end position="166"/>
    </location>
</feature>
<feature type="transmembrane region" description="Helical" evidence="1">
    <location>
        <begin position="93"/>
        <end position="115"/>
    </location>
</feature>
<keyword evidence="1" id="KW-1133">Transmembrane helix</keyword>
<protein>
    <recommendedName>
        <fullName evidence="4">Transmembrane protein</fullName>
    </recommendedName>
</protein>